<evidence type="ECO:0000313" key="2">
    <source>
        <dbReference type="Proteomes" id="UP000284824"/>
    </source>
</evidence>
<dbReference type="AlphaFoldDB" id="A0A438MMI1"/>
<keyword evidence="1" id="KW-0808">Transferase</keyword>
<dbReference type="GO" id="GO:0016301">
    <property type="term" value="F:kinase activity"/>
    <property type="evidence" value="ECO:0007669"/>
    <property type="project" value="UniProtKB-KW"/>
</dbReference>
<dbReference type="EMBL" id="SAUN01000001">
    <property type="protein sequence ID" value="RVX46881.1"/>
    <property type="molecule type" value="Genomic_DNA"/>
</dbReference>
<dbReference type="Pfam" id="PF13671">
    <property type="entry name" value="AAA_33"/>
    <property type="match status" value="1"/>
</dbReference>
<accession>A0A438MMI1</accession>
<dbReference type="Gene3D" id="3.40.50.300">
    <property type="entry name" value="P-loop containing nucleotide triphosphate hydrolases"/>
    <property type="match status" value="1"/>
</dbReference>
<reference evidence="1 2" key="1">
    <citation type="submission" date="2019-01" db="EMBL/GenBank/DDBJ databases">
        <title>Sequencing the genomes of 1000 actinobacteria strains.</title>
        <authorList>
            <person name="Klenk H.-P."/>
        </authorList>
    </citation>
    <scope>NUCLEOTIDE SEQUENCE [LARGE SCALE GENOMIC DNA]</scope>
    <source>
        <strain evidence="1 2">DSM 43925</strain>
    </source>
</reference>
<protein>
    <submittedName>
        <fullName evidence="1">Putative kinase</fullName>
    </submittedName>
</protein>
<keyword evidence="2" id="KW-1185">Reference proteome</keyword>
<name>A0A438MMI1_9ACTN</name>
<sequence>MMCGIAGSGKSTYAQALERRGYVRLSIDEAIWAQFGRDAAEFEPAAYENHKAAAEETLKKRLVDLMEAGRPVVLDYSFWRRTTRDHYKALIESHGCQWELIYLKASPETLRRRLAVRNKLHGANSVTVSEDLLNRYLAGFEEPVDEGQLTIPQD</sequence>
<gene>
    <name evidence="1" type="ORF">EDD27_9794</name>
</gene>
<keyword evidence="1" id="KW-0418">Kinase</keyword>
<dbReference type="SUPFAM" id="SSF52540">
    <property type="entry name" value="P-loop containing nucleoside triphosphate hydrolases"/>
    <property type="match status" value="1"/>
</dbReference>
<evidence type="ECO:0000313" key="1">
    <source>
        <dbReference type="EMBL" id="RVX46881.1"/>
    </source>
</evidence>
<dbReference type="Proteomes" id="UP000284824">
    <property type="component" value="Unassembled WGS sequence"/>
</dbReference>
<organism evidence="1 2">
    <name type="scientific">Nonomuraea polychroma</name>
    <dbReference type="NCBI Taxonomy" id="46176"/>
    <lineage>
        <taxon>Bacteria</taxon>
        <taxon>Bacillati</taxon>
        <taxon>Actinomycetota</taxon>
        <taxon>Actinomycetes</taxon>
        <taxon>Streptosporangiales</taxon>
        <taxon>Streptosporangiaceae</taxon>
        <taxon>Nonomuraea</taxon>
    </lineage>
</organism>
<dbReference type="InterPro" id="IPR027417">
    <property type="entry name" value="P-loop_NTPase"/>
</dbReference>
<proteinExistence type="predicted"/>
<comment type="caution">
    <text evidence="1">The sequence shown here is derived from an EMBL/GenBank/DDBJ whole genome shotgun (WGS) entry which is preliminary data.</text>
</comment>